<protein>
    <submittedName>
        <fullName evidence="1">(rape) hypothetical protein</fullName>
    </submittedName>
</protein>
<accession>A0A816ID79</accession>
<dbReference type="AlphaFoldDB" id="A0A816ID79"/>
<dbReference type="Proteomes" id="UP001295469">
    <property type="component" value="Chromosome C03"/>
</dbReference>
<dbReference type="EMBL" id="HG994367">
    <property type="protein sequence ID" value="CAF1701390.1"/>
    <property type="molecule type" value="Genomic_DNA"/>
</dbReference>
<proteinExistence type="predicted"/>
<evidence type="ECO:0000313" key="1">
    <source>
        <dbReference type="EMBL" id="CAF1701390.1"/>
    </source>
</evidence>
<organism evidence="1">
    <name type="scientific">Brassica napus</name>
    <name type="common">Rape</name>
    <dbReference type="NCBI Taxonomy" id="3708"/>
    <lineage>
        <taxon>Eukaryota</taxon>
        <taxon>Viridiplantae</taxon>
        <taxon>Streptophyta</taxon>
        <taxon>Embryophyta</taxon>
        <taxon>Tracheophyta</taxon>
        <taxon>Spermatophyta</taxon>
        <taxon>Magnoliopsida</taxon>
        <taxon>eudicotyledons</taxon>
        <taxon>Gunneridae</taxon>
        <taxon>Pentapetalae</taxon>
        <taxon>rosids</taxon>
        <taxon>malvids</taxon>
        <taxon>Brassicales</taxon>
        <taxon>Brassicaceae</taxon>
        <taxon>Brassiceae</taxon>
        <taxon>Brassica</taxon>
    </lineage>
</organism>
<gene>
    <name evidence="1" type="ORF">DARMORV10_C03P30050.1</name>
</gene>
<reference evidence="1" key="1">
    <citation type="submission" date="2021-01" db="EMBL/GenBank/DDBJ databases">
        <authorList>
            <consortium name="Genoscope - CEA"/>
            <person name="William W."/>
        </authorList>
    </citation>
    <scope>NUCLEOTIDE SEQUENCE</scope>
</reference>
<sequence>MYHKDATHRFIYSRELWTLIVVWALEIDGFCSPRTWNRLYAKKWRWSSSDVRVRLSSSFFNIKTQICFSDLSSSLIVSPLKSHGLLDLECCFSHRLGPVLMLLLLCLRHCASDYSACVSSFVSGSISPPLPHYTDYRCFEKPVMRERW</sequence>
<name>A0A816ID79_BRANA</name>